<dbReference type="Proteomes" id="UP000344343">
    <property type="component" value="Unassembled WGS sequence"/>
</dbReference>
<dbReference type="EMBL" id="AALEDS010000003">
    <property type="protein sequence ID" value="ECY6543697.1"/>
    <property type="molecule type" value="Genomic_DNA"/>
</dbReference>
<dbReference type="EMBL" id="AABBZO010000006">
    <property type="protein sequence ID" value="EAG4462058.1"/>
    <property type="molecule type" value="Genomic_DNA"/>
</dbReference>
<evidence type="ECO:0000313" key="34">
    <source>
        <dbReference type="EMBL" id="ECX6925047.1"/>
    </source>
</evidence>
<evidence type="ECO:0000313" key="7">
    <source>
        <dbReference type="EMBL" id="EAC9040050.1"/>
    </source>
</evidence>
<evidence type="ECO:0000313" key="74">
    <source>
        <dbReference type="Proteomes" id="UP000460224"/>
    </source>
</evidence>
<evidence type="ECO:0000313" key="80">
    <source>
        <dbReference type="Proteomes" id="UP000489121"/>
    </source>
</evidence>
<evidence type="ECO:0000313" key="82">
    <source>
        <dbReference type="Proteomes" id="UP000525850"/>
    </source>
</evidence>
<evidence type="ECO:0000313" key="46">
    <source>
        <dbReference type="EMBL" id="HAC1755144.1"/>
    </source>
</evidence>
<evidence type="ECO:0000313" key="23">
    <source>
        <dbReference type="EMBL" id="EAG6170182.1"/>
    </source>
</evidence>
<evidence type="ECO:0000313" key="91">
    <source>
        <dbReference type="Proteomes" id="UP000566721"/>
    </source>
</evidence>
<evidence type="ECO:0000313" key="64">
    <source>
        <dbReference type="Proteomes" id="UP000368512"/>
    </source>
</evidence>
<evidence type="ECO:0000313" key="33">
    <source>
        <dbReference type="EMBL" id="ECC1556390.1"/>
    </source>
</evidence>
<dbReference type="EMBL" id="AABEMN010000002">
    <property type="protein sequence ID" value="EAG9518539.1"/>
    <property type="molecule type" value="Genomic_DNA"/>
</dbReference>
<dbReference type="Proteomes" id="UP000368512">
    <property type="component" value="Unassembled WGS sequence"/>
</dbReference>
<dbReference type="Proteomes" id="UP000843775">
    <property type="component" value="Unassembled WGS sequence"/>
</dbReference>
<dbReference type="InterPro" id="IPR014957">
    <property type="entry name" value="IDEAL_dom"/>
</dbReference>
<dbReference type="HAMAP" id="MF_00760">
    <property type="entry name" value="UPF0302"/>
    <property type="match status" value="1"/>
</dbReference>
<evidence type="ECO:0000313" key="10">
    <source>
        <dbReference type="EMBL" id="EAD5773050.1"/>
    </source>
</evidence>
<dbReference type="EMBL" id="AALGDA010000001">
    <property type="protein sequence ID" value="ECY9781485.1"/>
    <property type="molecule type" value="Genomic_DNA"/>
</dbReference>
<dbReference type="EMBL" id="AAAREG010000004">
    <property type="protein sequence ID" value="EAE2353982.1"/>
    <property type="molecule type" value="Genomic_DNA"/>
</dbReference>
<dbReference type="EMBL" id="DAAJFY010000005">
    <property type="protein sequence ID" value="HAC0275542.1"/>
    <property type="molecule type" value="Genomic_DNA"/>
</dbReference>
<evidence type="ECO:0000313" key="15">
    <source>
        <dbReference type="EMBL" id="EAG0865775.1"/>
    </source>
</evidence>
<evidence type="ECO:0000313" key="63">
    <source>
        <dbReference type="Proteomes" id="UP000365297"/>
    </source>
</evidence>
<evidence type="ECO:0000313" key="43">
    <source>
        <dbReference type="EMBL" id="HAB8556189.1"/>
    </source>
</evidence>
<evidence type="ECO:0000313" key="53">
    <source>
        <dbReference type="Proteomes" id="UP000331186"/>
    </source>
</evidence>
<evidence type="ECO:0000313" key="70">
    <source>
        <dbReference type="Proteomes" id="UP000410967"/>
    </source>
</evidence>
<dbReference type="Proteomes" id="UP000481141">
    <property type="component" value="Unassembled WGS sequence"/>
</dbReference>
<organism evidence="28 84">
    <name type="scientific">Listeria monocytogenes</name>
    <dbReference type="NCBI Taxonomy" id="1639"/>
    <lineage>
        <taxon>Bacteria</taxon>
        <taxon>Bacillati</taxon>
        <taxon>Bacillota</taxon>
        <taxon>Bacilli</taxon>
        <taxon>Bacillales</taxon>
        <taxon>Listeriaceae</taxon>
        <taxon>Listeria</taxon>
    </lineage>
</organism>
<evidence type="ECO:0000313" key="58">
    <source>
        <dbReference type="Proteomes" id="UP000345329"/>
    </source>
</evidence>
<evidence type="ECO:0000313" key="40">
    <source>
        <dbReference type="EMBL" id="EDP8514226.1"/>
    </source>
</evidence>
<evidence type="ECO:0000313" key="67">
    <source>
        <dbReference type="Proteomes" id="UP000389283"/>
    </source>
</evidence>
<dbReference type="Proteomes" id="UP000467536">
    <property type="component" value="Unassembled WGS sequence"/>
</dbReference>
<dbReference type="EMBL" id="AABAGT010000001">
    <property type="protein sequence ID" value="EAG0865775.1"/>
    <property type="molecule type" value="Genomic_DNA"/>
</dbReference>
<reference evidence="49 87" key="10">
    <citation type="submission" date="2020-06" db="EMBL/GenBank/DDBJ databases">
        <title>Two Listeria outbreaks in Switzerland in 2018 and 2020.</title>
        <authorList>
            <person name="Stevens M.J.A."/>
            <person name="Bloemberg G."/>
            <person name="Nusch-Inderbinnen M."/>
            <person name="Stephan R."/>
        </authorList>
    </citation>
    <scope>NUCLEOTIDE SEQUENCE [LARGE SCALE GENOMIC DNA]</scope>
    <source>
        <strain evidence="49 87">N18-0707</strain>
    </source>
</reference>
<evidence type="ECO:0000313" key="5">
    <source>
        <dbReference type="EMBL" id="EAC6546879.1"/>
    </source>
</evidence>
<evidence type="ECO:0000313" key="86">
    <source>
        <dbReference type="Proteomes" id="UP000540117"/>
    </source>
</evidence>
<evidence type="ECO:0000313" key="56">
    <source>
        <dbReference type="Proteomes" id="UP000339309"/>
    </source>
</evidence>
<dbReference type="Proteomes" id="UP000840197">
    <property type="component" value="Unassembled WGS sequence"/>
</dbReference>
<dbReference type="EMBL" id="QXLS01000006">
    <property type="protein sequence ID" value="RKA06611.1"/>
    <property type="molecule type" value="Genomic_DNA"/>
</dbReference>
<reference evidence="36 80" key="8">
    <citation type="submission" date="2019-09" db="EMBL/GenBank/DDBJ databases">
        <authorList>
            <consortium name="PulseNet: The National Subtyping Network for Foodborne Disease Surveillance"/>
            <person name="Tarr C.L."/>
            <person name="Trees E."/>
            <person name="Katz L.S."/>
            <person name="Carleton-Romer H.A."/>
            <person name="Stroika S."/>
            <person name="Kucerova Z."/>
            <person name="Roache K.F."/>
            <person name="Sabol A.L."/>
            <person name="Besser J."/>
            <person name="Gerner-Smidt P."/>
        </authorList>
    </citation>
    <scope>NUCLEOTIDE SEQUENCE [LARGE SCALE GENOMIC DNA]</scope>
    <source>
        <strain evidence="3 56">2015L-6227</strain>
        <strain evidence="13 54">PNUSAL000134</strain>
        <strain evidence="7 60">PNUSAL000910</strain>
        <strain evidence="15 61">PNUSAL002180</strain>
        <strain evidence="16 77">PNUSAL002298</strain>
        <strain evidence="29 59">PNUSAL004402</strain>
        <strain evidence="36 80">PNUSAL005692</strain>
    </source>
</reference>
<dbReference type="EMBL" id="AABCVX010000006">
    <property type="protein sequence ID" value="EAG6170182.1"/>
    <property type="molecule type" value="Genomic_DNA"/>
</dbReference>
<dbReference type="Proteomes" id="UP000358545">
    <property type="component" value="Unassembled WGS sequence"/>
</dbReference>
<evidence type="ECO:0000313" key="54">
    <source>
        <dbReference type="Proteomes" id="UP000336166"/>
    </source>
</evidence>
<evidence type="ECO:0000313" key="25">
    <source>
        <dbReference type="EMBL" id="EAG9385995.1"/>
    </source>
</evidence>
<evidence type="ECO:0000313" key="52">
    <source>
        <dbReference type="Proteomes" id="UP000272537"/>
    </source>
</evidence>
<dbReference type="Proteomes" id="UP000489121">
    <property type="component" value="Unassembled WGS sequence"/>
</dbReference>
<evidence type="ECO:0000313" key="84">
    <source>
        <dbReference type="Proteomes" id="UP000530452"/>
    </source>
</evidence>
<dbReference type="Proteomes" id="UP000403352">
    <property type="component" value="Unassembled WGS sequence"/>
</dbReference>
<reference evidence="42" key="9">
    <citation type="submission" date="2020-01" db="EMBL/GenBank/DDBJ databases">
        <authorList>
            <consortium name="NCBI Pathogen Detection Project"/>
        </authorList>
    </citation>
    <scope>NUCLEOTIDE SEQUENCE</scope>
    <source>
        <strain evidence="41">09CEB371LM</strain>
        <strain evidence="47">2017-325981-023-01</strain>
        <strain evidence="43">CFIAFB20100120</strain>
        <strain evidence="42">CFIAFB20130012</strain>
        <strain evidence="45">CFIAFB20170037</strain>
        <strain evidence="44">CFIAFB20170045</strain>
        <strain evidence="46">DMG1500109</strain>
    </source>
</reference>
<dbReference type="Proteomes" id="UP000528151">
    <property type="component" value="Unassembled WGS sequence"/>
</dbReference>
<evidence type="ECO:0000313" key="68">
    <source>
        <dbReference type="Proteomes" id="UP000398321"/>
    </source>
</evidence>
<evidence type="ECO:0000259" key="2">
    <source>
        <dbReference type="SMART" id="SM00914"/>
    </source>
</evidence>
<evidence type="ECO:0000313" key="19">
    <source>
        <dbReference type="EMBL" id="EAG2515801.1"/>
    </source>
</evidence>
<dbReference type="Proteomes" id="UP000544530">
    <property type="component" value="Unassembled WGS sequence"/>
</dbReference>
<evidence type="ECO:0000313" key="66">
    <source>
        <dbReference type="Proteomes" id="UP000379076"/>
    </source>
</evidence>
<dbReference type="Proteomes" id="UP000467347">
    <property type="component" value="Unassembled WGS sequence"/>
</dbReference>
<dbReference type="EMBL" id="DAAJZA010000005">
    <property type="protein sequence ID" value="HAC1755144.1"/>
    <property type="molecule type" value="Genomic_DNA"/>
</dbReference>
<dbReference type="SMART" id="SM00914">
    <property type="entry name" value="IDEAL"/>
    <property type="match status" value="1"/>
</dbReference>
<evidence type="ECO:0000313" key="92">
    <source>
        <dbReference type="Proteomes" id="UP000840197"/>
    </source>
</evidence>
<dbReference type="Proteomes" id="UP000365297">
    <property type="component" value="Unassembled WGS sequence"/>
</dbReference>
<dbReference type="EMBL" id="AALAQH010000005">
    <property type="protein sequence ID" value="ECX6925047.1"/>
    <property type="molecule type" value="Genomic_DNA"/>
</dbReference>
<dbReference type="Proteomes" id="UP000339309">
    <property type="component" value="Unassembled WGS sequence"/>
</dbReference>
<dbReference type="SMR" id="A0A0B8QYP5"/>
<evidence type="ECO:0000313" key="26">
    <source>
        <dbReference type="EMBL" id="EAG9518539.1"/>
    </source>
</evidence>
<dbReference type="Proteomes" id="UP000272537">
    <property type="component" value="Unassembled WGS sequence"/>
</dbReference>
<evidence type="ECO:0000313" key="72">
    <source>
        <dbReference type="Proteomes" id="UP000427828"/>
    </source>
</evidence>
<evidence type="ECO:0000313" key="39">
    <source>
        <dbReference type="EMBL" id="EDO0985978.1"/>
    </source>
</evidence>
<dbReference type="Proteomes" id="UP000478704">
    <property type="component" value="Unassembled WGS sequence"/>
</dbReference>
<evidence type="ECO:0000313" key="50">
    <source>
        <dbReference type="EMBL" id="OET49814.1"/>
    </source>
</evidence>
<dbReference type="AlphaFoldDB" id="A0A0B8QYP5"/>
<dbReference type="EMBL" id="AABEKY010000001">
    <property type="protein sequence ID" value="EAG9385995.1"/>
    <property type="molecule type" value="Genomic_DNA"/>
</dbReference>
<evidence type="ECO:0000313" key="14">
    <source>
        <dbReference type="EMBL" id="EAE4942391.1"/>
    </source>
</evidence>
<dbReference type="EMBL" id="AABBHO010000002">
    <property type="protein sequence ID" value="EAG2995899.1"/>
    <property type="molecule type" value="Genomic_DNA"/>
</dbReference>
<evidence type="ECO:0000313" key="77">
    <source>
        <dbReference type="Proteomes" id="UP000478682"/>
    </source>
</evidence>
<dbReference type="Gene3D" id="3.40.1530.30">
    <property type="entry name" value="Uncharacterised family UPF0302, N-terminal domain"/>
    <property type="match status" value="1"/>
</dbReference>
<dbReference type="InterPro" id="IPR038091">
    <property type="entry name" value="UPF0302_N_sf"/>
</dbReference>
<evidence type="ECO:0000313" key="55">
    <source>
        <dbReference type="Proteomes" id="UP000337746"/>
    </source>
</evidence>
<dbReference type="EMBL" id="AAHZFY010000004">
    <property type="protein sequence ID" value="ECB9512803.1"/>
    <property type="molecule type" value="Genomic_DNA"/>
</dbReference>
<evidence type="ECO:0000313" key="13">
    <source>
        <dbReference type="EMBL" id="EAE2353982.1"/>
    </source>
</evidence>
<evidence type="ECO:0000313" key="27">
    <source>
        <dbReference type="EMBL" id="EAH2282277.1"/>
    </source>
</evidence>
<evidence type="ECO:0000313" key="85">
    <source>
        <dbReference type="Proteomes" id="UP000533021"/>
    </source>
</evidence>
<dbReference type="EMBL" id="AANDSR010000004">
    <property type="protein sequence ID" value="EDN9836654.1"/>
    <property type="molecule type" value="Genomic_DNA"/>
</dbReference>
<evidence type="ECO:0000313" key="30">
    <source>
        <dbReference type="EMBL" id="EAK9315781.1"/>
    </source>
</evidence>
<dbReference type="EMBL" id="AABDGJ010000007">
    <property type="protein sequence ID" value="EAG6991054.1"/>
    <property type="molecule type" value="Genomic_DNA"/>
</dbReference>
<dbReference type="Proteomes" id="UP000354255">
    <property type="component" value="Unassembled WGS sequence"/>
</dbReference>
<dbReference type="Proteomes" id="UP000336166">
    <property type="component" value="Unassembled WGS sequence"/>
</dbReference>
<evidence type="ECO:0000313" key="87">
    <source>
        <dbReference type="Proteomes" id="UP000544530"/>
    </source>
</evidence>
<comment type="caution">
    <text evidence="28">The sequence shown here is derived from an EMBL/GenBank/DDBJ whole genome shotgun (WGS) entry which is preliminary data.</text>
</comment>
<dbReference type="Pfam" id="PF08864">
    <property type="entry name" value="UPF0302"/>
    <property type="match status" value="1"/>
</dbReference>
<reference evidence="70 81" key="7">
    <citation type="submission" date="2019-04" db="EMBL/GenBank/DDBJ databases">
        <authorList>
            <consortium name="GenomeTrakr network: Whole genome sequencing for foodborne pathogen traceback"/>
        </authorList>
    </citation>
    <scope>NUCLEOTIDE SEQUENCE [LARGE SCALE GENOMIC DNA]</scope>
    <source>
        <strain evidence="24 89">CFSAN004300</strain>
        <strain evidence="25 81">CFSAN072474</strain>
        <strain evidence="35 62">FLAG-55987</strain>
        <strain evidence="30 70">PHLUSALM00088</strain>
    </source>
</reference>
<dbReference type="EMBL" id="AANEHK010000006">
    <property type="protein sequence ID" value="EDO0985978.1"/>
    <property type="molecule type" value="Genomic_DNA"/>
</dbReference>
<dbReference type="EMBL" id="AAAJKI010000001">
    <property type="protein sequence ID" value="EAC6546879.1"/>
    <property type="molecule type" value="Genomic_DNA"/>
</dbReference>
<evidence type="ECO:0000313" key="24">
    <source>
        <dbReference type="EMBL" id="EAG6991054.1"/>
    </source>
</evidence>
<evidence type="ECO:0000313" key="62">
    <source>
        <dbReference type="Proteomes" id="UP000364988"/>
    </source>
</evidence>
<gene>
    <name evidence="15" type="ORF">A8L61_00615</name>
    <name evidence="24" type="ORF">AB917_10650</name>
    <name evidence="3" type="ORF">ABZ57_09190</name>
    <name evidence="50" type="ORF">AJL21_09060</name>
    <name evidence="12" type="ORF">ART25_05080</name>
    <name evidence="4" type="ORF">ARY78_06380</name>
    <name evidence="19" type="ORF">B1N52_11575</name>
    <name evidence="18" type="ORF">B1S26_04050</name>
    <name evidence="20" type="ORF">B5K54_01170</name>
    <name evidence="16" type="ORF">BB997_09430</name>
    <name evidence="34" type="ORF">BCZ19_10245</name>
    <name evidence="17" type="ORF">BCZ21_06565</name>
    <name evidence="22" type="ORF">CA369_07160</name>
    <name evidence="21" type="ORF">CAV64_11955</name>
    <name evidence="25" type="ORF">CW845_00620</name>
    <name evidence="27" type="ORF">D4920_09365</name>
    <name evidence="26" type="ORF">D4B11_02060</name>
    <name evidence="28" type="ORF">D5N24_08720</name>
    <name evidence="29" type="ORF">D7104_02685</name>
    <name evidence="48" type="ORF">DCK61_05980</name>
    <name evidence="23" type="ORF">DCT16_12450</name>
    <name evidence="6" type="ORF">DQ70_11485</name>
    <name evidence="5" type="ORF">DU018_00735</name>
    <name evidence="51" type="ORF">DYZ80_02506</name>
    <name evidence="14" type="ORF">E1W56_10135</name>
    <name evidence="11" type="ORF">EX365_03795</name>
    <name evidence="10" type="ORF">EXZ73_01985</name>
    <name evidence="35" type="ORF">F6436_05070</name>
    <name evidence="36" type="ORF">F6515_00615</name>
    <name evidence="30" type="ORF">FA835_01530</name>
    <name evidence="32" type="ORF">FLQ97_03550</name>
    <name evidence="31" type="ORF">FLR03_05975</name>
    <name evidence="33" type="ORF">FNX40_06155</name>
    <name evidence="39" type="ORF">FV747_08230</name>
    <name evidence="40" type="ORF">G3O21_001650</name>
    <name evidence="41" type="ORF">GHH22_00735</name>
    <name evidence="46" type="ORF">GI949_09160</name>
    <name evidence="38" type="ORF">GJW51_08230</name>
    <name evidence="37" type="ORF">GQG13_12565</name>
    <name evidence="42" type="ORF">GYR60_04070</name>
    <name evidence="43" type="ORF">GYS09_02655</name>
    <name evidence="44" type="ORF">GYX23_05020</name>
    <name evidence="45" type="ORF">GYY14_09195</name>
    <name evidence="47" type="ORF">HQN34_001304</name>
    <name evidence="49" type="ORF">HZJ64_09230</name>
    <name evidence="7" type="ORF">KV70_07515</name>
    <name evidence="8" type="ORF">QD52_12475</name>
    <name evidence="9" type="ORF">UI29_12335</name>
    <name evidence="13" type="ORF">Y261_06475</name>
</gene>
<dbReference type="InterPro" id="IPR011188">
    <property type="entry name" value="UPF0302"/>
</dbReference>
<dbReference type="EMBL" id="AAAJWF010000007">
    <property type="protein sequence ID" value="EAC7481302.1"/>
    <property type="molecule type" value="Genomic_DNA"/>
</dbReference>
<dbReference type="EMBL" id="AACJYH010000002">
    <property type="protein sequence ID" value="EAK8896600.1"/>
    <property type="molecule type" value="Genomic_DNA"/>
</dbReference>
<dbReference type="Proteomes" id="UP000566721">
    <property type="component" value="Unassembled WGS sequence"/>
</dbReference>
<dbReference type="Proteomes" id="UP000379076">
    <property type="component" value="Unassembled WGS sequence"/>
</dbReference>
<dbReference type="Proteomes" id="UP000540117">
    <property type="component" value="Unassembled WGS sequence"/>
</dbReference>
<evidence type="ECO:0000313" key="90">
    <source>
        <dbReference type="Proteomes" id="UP000549379"/>
    </source>
</evidence>
<dbReference type="Proteomes" id="UP000522199">
    <property type="component" value="Unassembled WGS sequence"/>
</dbReference>
<evidence type="ECO:0000313" key="32">
    <source>
        <dbReference type="EMBL" id="ECB9512803.1"/>
    </source>
</evidence>
<evidence type="ECO:0000313" key="18">
    <source>
        <dbReference type="EMBL" id="EAG2244573.1"/>
    </source>
</evidence>
<dbReference type="EMBL" id="DAAEEB010000001">
    <property type="protein sequence ID" value="HAA8051682.1"/>
    <property type="molecule type" value="Genomic_DNA"/>
</dbReference>
<dbReference type="Proteomes" id="UP000364988">
    <property type="component" value="Unassembled WGS sequence"/>
</dbReference>
<dbReference type="OMA" id="RRECAWL"/>
<dbReference type="EMBL" id="AABBYJ010000007">
    <property type="protein sequence ID" value="EAG4331953.1"/>
    <property type="molecule type" value="Genomic_DNA"/>
</dbReference>
<dbReference type="Proteomes" id="UP000376505">
    <property type="component" value="Unassembled WGS sequence"/>
</dbReference>
<dbReference type="Proteomes" id="UP000460224">
    <property type="component" value="Unassembled WGS sequence"/>
</dbReference>
<evidence type="ECO:0000313" key="78">
    <source>
        <dbReference type="Proteomes" id="UP000478704"/>
    </source>
</evidence>
<dbReference type="Proteomes" id="UP000410967">
    <property type="component" value="Unassembled WGS sequence"/>
</dbReference>
<dbReference type="Gene3D" id="4.10.810.10">
    <property type="entry name" value="Virus Scaffolding Protein, Chain A"/>
    <property type="match status" value="1"/>
</dbReference>
<dbReference type="Proteomes" id="UP000398321">
    <property type="component" value="Unassembled WGS sequence"/>
</dbReference>
<dbReference type="EMBL" id="AAAKQF010000004">
    <property type="protein sequence ID" value="EAC9040050.1"/>
    <property type="molecule type" value="Genomic_DNA"/>
</dbReference>
<evidence type="ECO:0000313" key="41">
    <source>
        <dbReference type="EMBL" id="HAA8051682.1"/>
    </source>
</evidence>
<dbReference type="EMBL" id="AABATR010000004">
    <property type="protein sequence ID" value="EAG1893824.1"/>
    <property type="molecule type" value="Genomic_DNA"/>
</dbReference>
<dbReference type="EMBL" id="DAAIJL010000002">
    <property type="protein sequence ID" value="HAB8556189.1"/>
    <property type="molecule type" value="Genomic_DNA"/>
</dbReference>
<evidence type="ECO:0000313" key="83">
    <source>
        <dbReference type="Proteomes" id="UP000528151"/>
    </source>
</evidence>
<dbReference type="Proteomes" id="UP000345329">
    <property type="component" value="Unassembled WGS sequence"/>
</dbReference>
<evidence type="ECO:0000313" key="17">
    <source>
        <dbReference type="EMBL" id="EAG2086917.1"/>
    </source>
</evidence>
<dbReference type="Proteomes" id="UP000350032">
    <property type="component" value="Unassembled WGS sequence"/>
</dbReference>
<evidence type="ECO:0000313" key="4">
    <source>
        <dbReference type="EMBL" id="EAC5550048.1"/>
    </source>
</evidence>
<dbReference type="Proteomes" id="UP000423131">
    <property type="component" value="Unassembled WGS sequence"/>
</dbReference>
<evidence type="ECO:0000313" key="3">
    <source>
        <dbReference type="EMBL" id="EAC4552658.1"/>
    </source>
</evidence>
<reference evidence="55 58" key="5">
    <citation type="submission" date="2018-06" db="EMBL/GenBank/DDBJ databases">
        <authorList>
            <consortium name="GenomeTrakr: Next Generation Sequencing Network for Food Pathogen Tracability"/>
        </authorList>
    </citation>
    <scope>NUCLEOTIDE SEQUENCE [LARGE SCALE GENOMIC DNA]</scope>
    <source>
        <strain evidence="20 90">10B02965A-1</strain>
        <strain evidence="6 64">CFSAN008042</strain>
        <strain evidence="22 83">CFSAN063727</strain>
        <strain evidence="37 73">CFSAN102901</strain>
        <strain evidence="12 66">FDA00006494</strain>
        <strain evidence="4 63">FDA00007096</strain>
        <strain evidence="8 69">FDA00008584</strain>
        <strain evidence="18">FDA00011243</strain>
        <strain evidence="5 53">FDA00013332</strain>
        <strain evidence="11 57">FDA00013853</strain>
        <strain evidence="31 71">FDA00014336</strain>
        <strain evidence="33 67">FDA00014370</strain>
        <strain evidence="32 68">FDA00014392</strain>
        <strain evidence="40">FDA00015054</strain>
        <strain evidence="21 86">FDA1005580-S054-001</strain>
        <strain evidence="78">FDA1090798-S029-001</strain>
        <strain evidence="79">FDA956581-098-004</strain>
        <strain evidence="19 82">FDA960927-006-004</strain>
        <strain evidence="23 91">FLAG-38921</strain>
        <strain evidence="34 72">FLAG-51482A</strain>
        <strain evidence="17 55">FLAG-54356</strain>
        <strain evidence="10 65">FSIS31901579</strain>
        <strain evidence="38 75">OSF101448</strain>
        <strain evidence="9 58">VA-WGS-00405</strain>
    </source>
</reference>
<dbReference type="Proteomes" id="UP000427828">
    <property type="component" value="Unassembled WGS sequence"/>
</dbReference>
<dbReference type="Proteomes" id="UP000841146">
    <property type="component" value="Unassembled WGS sequence"/>
</dbReference>
<evidence type="ECO:0000313" key="8">
    <source>
        <dbReference type="EMBL" id="EAD1185893.1"/>
    </source>
</evidence>
<evidence type="ECO:0000313" key="11">
    <source>
        <dbReference type="EMBL" id="EAD5785684.1"/>
    </source>
</evidence>
<evidence type="ECO:0000313" key="75">
    <source>
        <dbReference type="Proteomes" id="UP000467347"/>
    </source>
</evidence>
<reference evidence="48 74" key="4">
    <citation type="submission" date="2018-04" db="EMBL/GenBank/DDBJ databases">
        <title>Genome Analysis of a Prevalent Clone of Listeria monocytogenes Sequence Type 87 in China.</title>
        <authorList>
            <person name="Wang Y."/>
        </authorList>
    </citation>
    <scope>NUCLEOTIDE SEQUENCE [LARGE SCALE GENOMIC DNA]</scope>
    <source>
        <strain evidence="48 74">ICDC_LM1523</strain>
    </source>
</reference>
<dbReference type="EMBL" id="JACAVN010000005">
    <property type="protein sequence ID" value="NYA02015.1"/>
    <property type="molecule type" value="Genomic_DNA"/>
</dbReference>
<reference evidence="50 96" key="1">
    <citation type="submission" date="2016-09" db="EMBL/GenBank/DDBJ databases">
        <title>100K Listeria isolates.</title>
        <authorList>
            <person name="Chen P."/>
            <person name="Weimer B.C."/>
            <person name="Kong N."/>
            <person name="Huang B."/>
        </authorList>
    </citation>
    <scope>NUCLEOTIDE SEQUENCE [LARGE SCALE GENOMIC DNA]</scope>
    <source>
        <strain evidence="50 96">BCW_2383</strain>
    </source>
</reference>
<evidence type="ECO:0000313" key="79">
    <source>
        <dbReference type="Proteomes" id="UP000481141"/>
    </source>
</evidence>
<evidence type="ECO:0000313" key="38">
    <source>
        <dbReference type="EMBL" id="EDN9836654.1"/>
    </source>
</evidence>
<dbReference type="RefSeq" id="WP_003726517.1">
    <property type="nucleotide sequence ID" value="NC_021824.1"/>
</dbReference>
<evidence type="ECO:0000313" key="95">
    <source>
        <dbReference type="Proteomes" id="UP000844415"/>
    </source>
</evidence>
<dbReference type="KEGG" id="lmok:CQ02_09960"/>
<dbReference type="EMBL" id="AABAYG010000002">
    <property type="protein sequence ID" value="EAG2244573.1"/>
    <property type="molecule type" value="Genomic_DNA"/>
</dbReference>
<name>A0A0B8QYP5_LISMN</name>
<evidence type="ECO:0000313" key="9">
    <source>
        <dbReference type="EMBL" id="EAD3793541.1"/>
    </source>
</evidence>
<dbReference type="EMBL" id="AABGHY010000005">
    <property type="protein sequence ID" value="EAH3294476.1"/>
    <property type="molecule type" value="Genomic_DNA"/>
</dbReference>
<dbReference type="Proteomes" id="UP000852906">
    <property type="component" value="Unassembled WGS sequence"/>
</dbReference>
<dbReference type="EMBL" id="AANPAU010000005">
    <property type="protein sequence ID" value="EDP8514226.1"/>
    <property type="molecule type" value="Genomic_DNA"/>
</dbReference>
<evidence type="ECO:0000313" key="22">
    <source>
        <dbReference type="EMBL" id="EAG4462058.1"/>
    </source>
</evidence>
<dbReference type="Proteomes" id="UP000337746">
    <property type="component" value="Unassembled WGS sequence"/>
</dbReference>
<dbReference type="EMBL" id="AAAIXK010000003">
    <property type="protein sequence ID" value="EAC5550048.1"/>
    <property type="molecule type" value="Genomic_DNA"/>
</dbReference>
<dbReference type="EMBL" id="AACKDQ010000002">
    <property type="protein sequence ID" value="EAK9315781.1"/>
    <property type="molecule type" value="Genomic_DNA"/>
</dbReference>
<evidence type="ECO:0000313" key="35">
    <source>
        <dbReference type="EMBL" id="ECY6543697.1"/>
    </source>
</evidence>
<dbReference type="Proteomes" id="UP000546397">
    <property type="component" value="Unassembled WGS sequence"/>
</dbReference>
<dbReference type="Proteomes" id="UP000530452">
    <property type="component" value="Unassembled WGS sequence"/>
</dbReference>
<dbReference type="Proteomes" id="UP000843503">
    <property type="component" value="Unassembled WGS sequence"/>
</dbReference>
<reference evidence="51 52" key="2">
    <citation type="journal article" date="2018" name="BMC Genomics">
        <title>Genes significantly associated with lineage II food isolates of Listeria monocytogenes.</title>
        <authorList>
            <person name="Pirone-Davies C."/>
            <person name="Chen Y."/>
            <person name="Pightling A."/>
            <person name="Ryan G."/>
            <person name="Wang Y."/>
            <person name="Yao K."/>
            <person name="Hoffmann M."/>
            <person name="Allard M.W."/>
        </authorList>
    </citation>
    <scope>NUCLEOTIDE SEQUENCE [LARGE SCALE GENOMIC DNA]</scope>
    <source>
        <strain evidence="51 52">PNUSAL000550</strain>
    </source>
</reference>
<evidence type="ECO:0000313" key="16">
    <source>
        <dbReference type="EMBL" id="EAG1893824.1"/>
    </source>
</evidence>
<dbReference type="EMBL" id="AAAMZD010000006">
    <property type="protein sequence ID" value="EAD3793541.1"/>
    <property type="molecule type" value="Genomic_DNA"/>
</dbReference>
<proteinExistence type="inferred from homology"/>
<sequence>MKASISIDEKKDFIRWFLNKHQMKTREAMWVLNYIAGHDQIVKYVHFVDNLEGCARGLSLSAHGVESEPFLFFKGNIMTTDPEKAFHDIRLNWDEELYVELHFEEAMSSPEYALVREDNPFTAVKLADEEKEMADALIYQSVHQFSREKVLQQIDEALDTRDEAAFHKLVRILQQMDTEKE</sequence>
<evidence type="ECO:0000313" key="61">
    <source>
        <dbReference type="Proteomes" id="UP000358545"/>
    </source>
</evidence>
<dbReference type="Proteomes" id="UP000393182">
    <property type="component" value="Unassembled WGS sequence"/>
</dbReference>
<dbReference type="Proteomes" id="UP000549379">
    <property type="component" value="Unassembled WGS sequence"/>
</dbReference>
<evidence type="ECO:0000313" key="65">
    <source>
        <dbReference type="Proteomes" id="UP000376505"/>
    </source>
</evidence>
<evidence type="ECO:0000313" key="12">
    <source>
        <dbReference type="EMBL" id="EAE1338284.1"/>
    </source>
</evidence>
<evidence type="ECO:0000313" key="36">
    <source>
        <dbReference type="EMBL" id="ECY9781485.1"/>
    </source>
</evidence>
<evidence type="ECO:0000313" key="69">
    <source>
        <dbReference type="Proteomes" id="UP000403352"/>
    </source>
</evidence>
<dbReference type="Proteomes" id="UP000844415">
    <property type="component" value="Unassembled WGS sequence"/>
</dbReference>
<dbReference type="EMBL" id="QDAY01000002">
    <property type="protein sequence ID" value="KAA9450263.1"/>
    <property type="molecule type" value="Genomic_DNA"/>
</dbReference>
<evidence type="ECO:0000313" key="28">
    <source>
        <dbReference type="EMBL" id="EAH3294476.1"/>
    </source>
</evidence>
<evidence type="ECO:0000313" key="6">
    <source>
        <dbReference type="EMBL" id="EAC7481302.1"/>
    </source>
</evidence>
<dbReference type="Proteomes" id="UP000842809">
    <property type="component" value="Unassembled WGS sequence"/>
</dbReference>
<dbReference type="Pfam" id="PF08858">
    <property type="entry name" value="IDEAL"/>
    <property type="match status" value="1"/>
</dbReference>
<evidence type="ECO:0000313" key="73">
    <source>
        <dbReference type="Proteomes" id="UP000455569"/>
    </source>
</evidence>
<dbReference type="NCBIfam" id="NF002965">
    <property type="entry name" value="PRK03636.1"/>
    <property type="match status" value="1"/>
</dbReference>
<evidence type="ECO:0000313" key="42">
    <source>
        <dbReference type="EMBL" id="HAB8397686.1"/>
    </source>
</evidence>
<evidence type="ECO:0000313" key="94">
    <source>
        <dbReference type="Proteomes" id="UP000843775"/>
    </source>
</evidence>
<evidence type="ECO:0000313" key="49">
    <source>
        <dbReference type="EMBL" id="NYA02015.1"/>
    </source>
</evidence>
<dbReference type="EMBL" id="DAAIHR010000003">
    <property type="protein sequence ID" value="HAB8397686.1"/>
    <property type="molecule type" value="Genomic_DNA"/>
</dbReference>
<evidence type="ECO:0000313" key="47">
    <source>
        <dbReference type="EMBL" id="HAJ9593106.1"/>
    </source>
</evidence>
<dbReference type="EMBL" id="AABFVG010000005">
    <property type="protein sequence ID" value="EAH2282277.1"/>
    <property type="molecule type" value="Genomic_DNA"/>
</dbReference>
<protein>
    <recommendedName>
        <fullName evidence="1">UPF0302 protein A8L61_00615</fullName>
    </recommendedName>
</protein>
<dbReference type="EMBL" id="AAANYR010000002">
    <property type="protein sequence ID" value="EAD5785684.1"/>
    <property type="molecule type" value="Genomic_DNA"/>
</dbReference>
<dbReference type="Proteomes" id="UP000478682">
    <property type="component" value="Unassembled WGS sequence"/>
</dbReference>
<dbReference type="EMBL" id="AAALRN010000006">
    <property type="protein sequence ID" value="EAD1185893.1"/>
    <property type="molecule type" value="Genomic_DNA"/>
</dbReference>
<evidence type="ECO:0000313" key="81">
    <source>
        <dbReference type="Proteomes" id="UP000522199"/>
    </source>
</evidence>
<comment type="similarity">
    <text evidence="1">Belongs to the UPF0302 family.</text>
</comment>
<evidence type="ECO:0000313" key="96">
    <source>
        <dbReference type="Proteomes" id="UP000852906"/>
    </source>
</evidence>
<dbReference type="EMBL" id="AAANYN010000002">
    <property type="protein sequence ID" value="EAD5773050.1"/>
    <property type="molecule type" value="Genomic_DNA"/>
</dbReference>
<reference evidence="92 93" key="3">
    <citation type="journal article" date="2018" name="Genome Biol.">
        <title>SKESA: strategic k-mer extension for scrupulous assemblies.</title>
        <authorList>
            <person name="Souvorov A."/>
            <person name="Agarwala R."/>
            <person name="Lipman D.J."/>
        </authorList>
    </citation>
    <scope>NUCLEOTIDE SEQUENCE [LARGE SCALE GENOMIC DNA]</scope>
    <source>
        <strain evidence="41">09CEB371LM</strain>
        <strain evidence="47">2017-325981-023-01</strain>
        <strain evidence="43 95">CFIAFB20100120</strain>
        <strain evidence="42 92">CFIAFB20130012</strain>
        <strain evidence="45">CFIAFB20170037</strain>
        <strain evidence="44 93">CFIAFB20170045</strain>
        <strain evidence="46 94">DMG1500109</strain>
    </source>
</reference>
<evidence type="ECO:0000313" key="44">
    <source>
        <dbReference type="EMBL" id="HAC0012358.1"/>
    </source>
</evidence>
<evidence type="ECO:0000313" key="51">
    <source>
        <dbReference type="EMBL" id="RKA06611.1"/>
    </source>
</evidence>
<evidence type="ECO:0000313" key="45">
    <source>
        <dbReference type="EMBL" id="HAC0275542.1"/>
    </source>
</evidence>
<dbReference type="EMBL" id="AAIAJJ010000003">
    <property type="protein sequence ID" value="ECC1556390.1"/>
    <property type="molecule type" value="Genomic_DNA"/>
</dbReference>
<dbReference type="EMBL" id="DABJAN010000002">
    <property type="protein sequence ID" value="HAJ9593106.1"/>
    <property type="molecule type" value="Genomic_DNA"/>
</dbReference>
<dbReference type="Proteomes" id="UP000389283">
    <property type="component" value="Unassembled WGS sequence"/>
</dbReference>
<evidence type="ECO:0000313" key="76">
    <source>
        <dbReference type="Proteomes" id="UP000467536"/>
    </source>
</evidence>
<dbReference type="EMBL" id="MJTJ01000018">
    <property type="protein sequence ID" value="OET49814.1"/>
    <property type="molecule type" value="Genomic_DNA"/>
</dbReference>
<dbReference type="EMBL" id="AAAIKW010000005">
    <property type="protein sequence ID" value="EAC4552658.1"/>
    <property type="molecule type" value="Genomic_DNA"/>
</dbReference>
<evidence type="ECO:0000313" key="93">
    <source>
        <dbReference type="Proteomes" id="UP000841146"/>
    </source>
</evidence>
<evidence type="ECO:0000313" key="48">
    <source>
        <dbReference type="EMBL" id="KAA9450263.1"/>
    </source>
</evidence>
<dbReference type="InterPro" id="IPR027393">
    <property type="entry name" value="Virus_scaffolding_prot_C"/>
</dbReference>
<dbReference type="InterPro" id="IPR014963">
    <property type="entry name" value="UPF0302_N"/>
</dbReference>
<dbReference type="EMBL" id="AAASLB010000005">
    <property type="protein sequence ID" value="EAE4942391.1"/>
    <property type="molecule type" value="Genomic_DNA"/>
</dbReference>
<evidence type="ECO:0000313" key="59">
    <source>
        <dbReference type="Proteomes" id="UP000350032"/>
    </source>
</evidence>
<dbReference type="Proteomes" id="UP000548278">
    <property type="component" value="Unassembled WGS sequence"/>
</dbReference>
<evidence type="ECO:0000313" key="60">
    <source>
        <dbReference type="Proteomes" id="UP000354255"/>
    </source>
</evidence>
<feature type="domain" description="IDEAL" evidence="2">
    <location>
        <begin position="137"/>
        <end position="173"/>
    </location>
</feature>
<evidence type="ECO:0000313" key="89">
    <source>
        <dbReference type="Proteomes" id="UP000548278"/>
    </source>
</evidence>
<evidence type="ECO:0000313" key="88">
    <source>
        <dbReference type="Proteomes" id="UP000546397"/>
    </source>
</evidence>
<dbReference type="PIRSF" id="PIRSF007165">
    <property type="entry name" value="UCP007165"/>
    <property type="match status" value="1"/>
</dbReference>
<evidence type="ECO:0000313" key="71">
    <source>
        <dbReference type="Proteomes" id="UP000423131"/>
    </source>
</evidence>
<dbReference type="Proteomes" id="UP000525850">
    <property type="component" value="Unassembled WGS sequence"/>
</dbReference>
<dbReference type="EMBL" id="AABAWE010000003">
    <property type="protein sequence ID" value="EAG2086917.1"/>
    <property type="molecule type" value="Genomic_DNA"/>
</dbReference>
<evidence type="ECO:0000256" key="1">
    <source>
        <dbReference type="HAMAP-Rule" id="MF_00760"/>
    </source>
</evidence>
<evidence type="ECO:0000313" key="21">
    <source>
        <dbReference type="EMBL" id="EAG4331953.1"/>
    </source>
</evidence>
<evidence type="ECO:0000313" key="57">
    <source>
        <dbReference type="Proteomes" id="UP000344343"/>
    </source>
</evidence>
<reference evidence="84 85" key="6">
    <citation type="submission" date="2019-04" db="EMBL/GenBank/DDBJ databases">
        <authorList>
            <person name="Ashton P.M."/>
            <person name="Dallman T."/>
            <person name="Nair S."/>
            <person name="De Pinna E."/>
            <person name="Peters T."/>
            <person name="Grant K."/>
        </authorList>
    </citation>
    <scope>NUCLEOTIDE SEQUENCE [LARGE SCALE GENOMIC DNA]</scope>
    <source>
        <strain evidence="27 85">282333</strain>
        <strain evidence="28 84">282352</strain>
        <strain evidence="26 88">289003</strain>
        <strain evidence="39 76">788324</strain>
        <strain evidence="14">RL15000286</strain>
    </source>
</reference>
<accession>A0A0B8QYP5</accession>
<dbReference type="KEGG" id="lmv:Y193_05950"/>
<dbReference type="EMBL" id="AAAQQZ010000002">
    <property type="protein sequence ID" value="EAE1338284.1"/>
    <property type="molecule type" value="Genomic_DNA"/>
</dbReference>
<dbReference type="Proteomes" id="UP000331186">
    <property type="component" value="Unassembled WGS sequence"/>
</dbReference>
<dbReference type="EMBL" id="AANCRK010000006">
    <property type="protein sequence ID" value="EDN7715948.1"/>
    <property type="molecule type" value="Genomic_DNA"/>
</dbReference>
<dbReference type="EMBL" id="AABBAW010000006">
    <property type="protein sequence ID" value="EAG2515801.1"/>
    <property type="molecule type" value="Genomic_DNA"/>
</dbReference>
<dbReference type="Proteomes" id="UP000455569">
    <property type="component" value="Unassembled WGS sequence"/>
</dbReference>
<dbReference type="EMBL" id="DAAJCS010000003">
    <property type="protein sequence ID" value="HAC0012358.1"/>
    <property type="molecule type" value="Genomic_DNA"/>
</dbReference>
<dbReference type="Proteomes" id="UP000533021">
    <property type="component" value="Unassembled WGS sequence"/>
</dbReference>
<evidence type="ECO:0000313" key="31">
    <source>
        <dbReference type="EMBL" id="ECB9473228.1"/>
    </source>
</evidence>
<evidence type="ECO:0000313" key="37">
    <source>
        <dbReference type="EMBL" id="EDN7715948.1"/>
    </source>
</evidence>
<evidence type="ECO:0000313" key="20">
    <source>
        <dbReference type="EMBL" id="EAG2995899.1"/>
    </source>
</evidence>
<dbReference type="EMBL" id="AAHZFN010000006">
    <property type="protein sequence ID" value="ECB9473228.1"/>
    <property type="molecule type" value="Genomic_DNA"/>
</dbReference>
<evidence type="ECO:0000313" key="29">
    <source>
        <dbReference type="EMBL" id="EAK8896600.1"/>
    </source>
</evidence>
<dbReference type="Proteomes" id="UP000840039">
    <property type="component" value="Unassembled WGS sequence"/>
</dbReference>